<organism evidence="6 7">
    <name type="scientific">Arthrobacter globiformis</name>
    <dbReference type="NCBI Taxonomy" id="1665"/>
    <lineage>
        <taxon>Bacteria</taxon>
        <taxon>Bacillati</taxon>
        <taxon>Actinomycetota</taxon>
        <taxon>Actinomycetes</taxon>
        <taxon>Micrococcales</taxon>
        <taxon>Micrococcaceae</taxon>
        <taxon>Arthrobacter</taxon>
    </lineage>
</organism>
<dbReference type="PANTHER" id="PTHR43153:SF1">
    <property type="entry name" value="ELECTRON TRANSFER FLAVOPROTEIN SUBUNIT ALPHA, MITOCHONDRIAL"/>
    <property type="match status" value="1"/>
</dbReference>
<feature type="binding site" evidence="4">
    <location>
        <begin position="303"/>
        <end position="304"/>
    </location>
    <ligand>
        <name>FAD</name>
        <dbReference type="ChEBI" id="CHEBI:57692"/>
    </ligand>
</feature>
<proteinExistence type="inferred from homology"/>
<evidence type="ECO:0000256" key="4">
    <source>
        <dbReference type="PIRSR" id="PIRSR000089-1"/>
    </source>
</evidence>
<dbReference type="EMBL" id="QLNP01000100">
    <property type="protein sequence ID" value="RAM35652.1"/>
    <property type="molecule type" value="Genomic_DNA"/>
</dbReference>
<dbReference type="Pfam" id="PF00766">
    <property type="entry name" value="ETF_alpha"/>
    <property type="match status" value="1"/>
</dbReference>
<evidence type="ECO:0000259" key="5">
    <source>
        <dbReference type="SMART" id="SM00893"/>
    </source>
</evidence>
<feature type="binding site" evidence="4">
    <location>
        <position position="208"/>
    </location>
    <ligand>
        <name>FAD</name>
        <dbReference type="ChEBI" id="CHEBI:57692"/>
    </ligand>
</feature>
<name>A0A328HAP9_ARTGO</name>
<dbReference type="PIRSF" id="PIRSF000089">
    <property type="entry name" value="Electra_flavoP_a"/>
    <property type="match status" value="1"/>
</dbReference>
<feature type="domain" description="Electron transfer flavoprotein alpha/beta-subunit N-terminal" evidence="5">
    <location>
        <begin position="4"/>
        <end position="181"/>
    </location>
</feature>
<keyword evidence="4" id="KW-0285">Flavoprotein</keyword>
<dbReference type="SUPFAM" id="SSF52402">
    <property type="entry name" value="Adenine nucleotide alpha hydrolases-like"/>
    <property type="match status" value="1"/>
</dbReference>
<dbReference type="AlphaFoldDB" id="A0A328HAP9"/>
<keyword evidence="4" id="KW-0274">FAD</keyword>
<evidence type="ECO:0000313" key="6">
    <source>
        <dbReference type="EMBL" id="RAM35652.1"/>
    </source>
</evidence>
<evidence type="ECO:0000313" key="7">
    <source>
        <dbReference type="Proteomes" id="UP000249166"/>
    </source>
</evidence>
<gene>
    <name evidence="6" type="ORF">DBZ45_19400</name>
</gene>
<dbReference type="InterPro" id="IPR014731">
    <property type="entry name" value="ETF_asu_C"/>
</dbReference>
<dbReference type="SUPFAM" id="SSF52467">
    <property type="entry name" value="DHS-like NAD/FAD-binding domain"/>
    <property type="match status" value="1"/>
</dbReference>
<dbReference type="InterPro" id="IPR014730">
    <property type="entry name" value="ETF_a/b_N"/>
</dbReference>
<dbReference type="Proteomes" id="UP000249166">
    <property type="component" value="Unassembled WGS sequence"/>
</dbReference>
<feature type="binding site" evidence="4">
    <location>
        <begin position="233"/>
        <end position="234"/>
    </location>
    <ligand>
        <name>FAD</name>
        <dbReference type="ChEBI" id="CHEBI:57692"/>
    </ligand>
</feature>
<dbReference type="GO" id="GO:0009055">
    <property type="term" value="F:electron transfer activity"/>
    <property type="evidence" value="ECO:0007669"/>
    <property type="project" value="InterPro"/>
</dbReference>
<comment type="cofactor">
    <cofactor evidence="4">
        <name>FAD</name>
        <dbReference type="ChEBI" id="CHEBI:57692"/>
    </cofactor>
    <text evidence="4">Binds 1 FAD per dimer.</text>
</comment>
<feature type="binding site" evidence="4">
    <location>
        <begin position="247"/>
        <end position="251"/>
    </location>
    <ligand>
        <name>FAD</name>
        <dbReference type="ChEBI" id="CHEBI:57692"/>
    </ligand>
</feature>
<dbReference type="GO" id="GO:0050660">
    <property type="term" value="F:flavin adenine dinucleotide binding"/>
    <property type="evidence" value="ECO:0007669"/>
    <property type="project" value="InterPro"/>
</dbReference>
<dbReference type="SMART" id="SM00893">
    <property type="entry name" value="ETF"/>
    <property type="match status" value="1"/>
</dbReference>
<comment type="caution">
    <text evidence="6">The sequence shown here is derived from an EMBL/GenBank/DDBJ whole genome shotgun (WGS) entry which is preliminary data.</text>
</comment>
<dbReference type="Gene3D" id="3.40.50.620">
    <property type="entry name" value="HUPs"/>
    <property type="match status" value="1"/>
</dbReference>
<evidence type="ECO:0000256" key="2">
    <source>
        <dbReference type="ARBA" id="ARBA00011355"/>
    </source>
</evidence>
<dbReference type="RefSeq" id="WP_111905472.1">
    <property type="nucleotide sequence ID" value="NZ_QLNP01000100.1"/>
</dbReference>
<comment type="similarity">
    <text evidence="1">Belongs to the ETF alpha-subunit/FixB family.</text>
</comment>
<dbReference type="Pfam" id="PF01012">
    <property type="entry name" value="ETF"/>
    <property type="match status" value="1"/>
</dbReference>
<protein>
    <recommendedName>
        <fullName evidence="5">Electron transfer flavoprotein alpha/beta-subunit N-terminal domain-containing protein</fullName>
    </recommendedName>
</protein>
<dbReference type="InterPro" id="IPR001308">
    <property type="entry name" value="ETF_a/FixB"/>
</dbReference>
<dbReference type="InterPro" id="IPR029035">
    <property type="entry name" value="DHS-like_NAD/FAD-binding_dom"/>
</dbReference>
<evidence type="ECO:0000256" key="3">
    <source>
        <dbReference type="ARBA" id="ARBA00025649"/>
    </source>
</evidence>
<dbReference type="InterPro" id="IPR014729">
    <property type="entry name" value="Rossmann-like_a/b/a_fold"/>
</dbReference>
<comment type="subunit">
    <text evidence="2">Heterodimer of an alpha and a beta subunit.</text>
</comment>
<reference evidence="6 7" key="1">
    <citation type="submission" date="2018-04" db="EMBL/GenBank/DDBJ databases">
        <title>Bacteria isolated from cave deposits of Manipur.</title>
        <authorList>
            <person name="Sahoo D."/>
            <person name="Sarangthem I."/>
            <person name="Nandeibam J."/>
        </authorList>
    </citation>
    <scope>NUCLEOTIDE SEQUENCE [LARGE SCALE GENOMIC DNA]</scope>
    <source>
        <strain evidence="7">mrc11</strain>
    </source>
</reference>
<feature type="binding site" evidence="4">
    <location>
        <position position="285"/>
    </location>
    <ligand>
        <name>FAD</name>
        <dbReference type="ChEBI" id="CHEBI:57692"/>
    </ligand>
</feature>
<dbReference type="Gene3D" id="3.40.50.1220">
    <property type="entry name" value="TPP-binding domain"/>
    <property type="match status" value="1"/>
</dbReference>
<dbReference type="PANTHER" id="PTHR43153">
    <property type="entry name" value="ELECTRON TRANSFER FLAVOPROTEIN ALPHA"/>
    <property type="match status" value="1"/>
</dbReference>
<feature type="binding site" evidence="4">
    <location>
        <begin position="264"/>
        <end position="271"/>
    </location>
    <ligand>
        <name>FAD</name>
        <dbReference type="ChEBI" id="CHEBI:57692"/>
    </ligand>
</feature>
<accession>A0A328HAP9</accession>
<sequence length="322" mass="33143">MTKILVLGECTDGTLTDATRELITAASSLGGAVTLGIVAGSTGDVQVSVTGVDTLAATVIPSGSLDAESRCQACDALIAAIRPDVILMSFTITTASFAAAIAEARNLAFASDIIGLSYDENGGLIARKTVYGGQVVAELAFPTDEPKLLLTRQGVWEPAPDGGQPSRSIDIDVSIDSYIEPRVRHVEFIEPESAGDLKNAEVIFSIGRGIGGRDNIEEFATLAETAGAALGASRPVIDAGWLPTGHQVGQTGTSVKPRVYVAFGISGAQQHLAGITGAKTIVAVNSDAAAPIFGVADYGAVEDIFEVARELKVLLSTSGSVR</sequence>
<comment type="function">
    <text evidence="3">The electron transfer flavoprotein serves as a specific electron acceptor for other dehydrogenases. It transfers the electrons to the main respiratory chain via ETF-ubiquinone oxidoreductase (ETF dehydrogenase).</text>
</comment>
<evidence type="ECO:0000256" key="1">
    <source>
        <dbReference type="ARBA" id="ARBA00005817"/>
    </source>
</evidence>
<dbReference type="GO" id="GO:0033539">
    <property type="term" value="P:fatty acid beta-oxidation using acyl-CoA dehydrogenase"/>
    <property type="evidence" value="ECO:0007669"/>
    <property type="project" value="TreeGrafter"/>
</dbReference>
<dbReference type="OrthoDB" id="9770286at2"/>